<dbReference type="Proteomes" id="UP000076612">
    <property type="component" value="Unassembled WGS sequence"/>
</dbReference>
<evidence type="ECO:0000313" key="1">
    <source>
        <dbReference type="EMBL" id="KZE24459.1"/>
    </source>
</evidence>
<proteinExistence type="predicted"/>
<name>A0AB34XVT8_9MICO</name>
<protein>
    <submittedName>
        <fullName evidence="1">Uncharacterized protein</fullName>
    </submittedName>
</protein>
<comment type="caution">
    <text evidence="1">The sequence shown here is derived from an EMBL/GenBank/DDBJ whole genome shotgun (WGS) entry which is preliminary data.</text>
</comment>
<gene>
    <name evidence="1" type="ORF">AVW13_00005</name>
</gene>
<accession>A0AB34XVT8</accession>
<evidence type="ECO:0000313" key="2">
    <source>
        <dbReference type="Proteomes" id="UP000076612"/>
    </source>
</evidence>
<dbReference type="RefSeq" id="WP_063248677.1">
    <property type="nucleotide sequence ID" value="NZ_JBFBNA010000009.1"/>
</dbReference>
<organism evidence="1 2">
    <name type="scientific">Brevibacterium casei</name>
    <dbReference type="NCBI Taxonomy" id="33889"/>
    <lineage>
        <taxon>Bacteria</taxon>
        <taxon>Bacillati</taxon>
        <taxon>Actinomycetota</taxon>
        <taxon>Actinomycetes</taxon>
        <taxon>Micrococcales</taxon>
        <taxon>Brevibacteriaceae</taxon>
        <taxon>Brevibacterium</taxon>
    </lineage>
</organism>
<dbReference type="AlphaFoldDB" id="A0AB34XVT8"/>
<sequence>MGDWTLDELDSGHHSEDLAAAGEIDNARFTGHCELNCSHDFADRVDLYRIVNNGLVAGAQPQWAYDDSILVDVKLRLLSNDPEVSHFILEST</sequence>
<dbReference type="EMBL" id="LQQR01000001">
    <property type="protein sequence ID" value="KZE24459.1"/>
    <property type="molecule type" value="Genomic_DNA"/>
</dbReference>
<reference evidence="2" key="1">
    <citation type="submission" date="2016-01" db="EMBL/GenBank/DDBJ databases">
        <title>Draft genome of Chromobacterium sp. F49.</title>
        <authorList>
            <person name="Hong K.W."/>
        </authorList>
    </citation>
    <scope>NUCLEOTIDE SEQUENCE [LARGE SCALE GENOMIC DNA]</scope>
    <source>
        <strain evidence="2">M40</strain>
    </source>
</reference>